<comment type="caution">
    <text evidence="3">The sequence shown here is derived from an EMBL/GenBank/DDBJ whole genome shotgun (WGS) entry which is preliminary data.</text>
</comment>
<organism evidence="3 4">
    <name type="scientific">Clonostachys chloroleuca</name>
    <dbReference type="NCBI Taxonomy" id="1926264"/>
    <lineage>
        <taxon>Eukaryota</taxon>
        <taxon>Fungi</taxon>
        <taxon>Dikarya</taxon>
        <taxon>Ascomycota</taxon>
        <taxon>Pezizomycotina</taxon>
        <taxon>Sordariomycetes</taxon>
        <taxon>Hypocreomycetidae</taxon>
        <taxon>Hypocreales</taxon>
        <taxon>Bionectriaceae</taxon>
        <taxon>Clonostachys</taxon>
    </lineage>
</organism>
<dbReference type="Gene3D" id="3.60.130.10">
    <property type="entry name" value="Clavaminate synthase-like"/>
    <property type="match status" value="1"/>
</dbReference>
<evidence type="ECO:0000259" key="2">
    <source>
        <dbReference type="Pfam" id="PF02668"/>
    </source>
</evidence>
<dbReference type="InterPro" id="IPR003819">
    <property type="entry name" value="TauD/TfdA-like"/>
</dbReference>
<accession>A0AA35LXX6</accession>
<dbReference type="Proteomes" id="UP001160390">
    <property type="component" value="Unassembled WGS sequence"/>
</dbReference>
<dbReference type="Pfam" id="PF02668">
    <property type="entry name" value="TauD"/>
    <property type="match status" value="1"/>
</dbReference>
<dbReference type="PANTHER" id="PTHR10696:SF54">
    <property type="entry name" value="FAMILY OXIDOREDUCTASE, PUTATIVE (AFU_ORTHOLOGUE AFUA_4G13850)-RELATED"/>
    <property type="match status" value="1"/>
</dbReference>
<keyword evidence="4" id="KW-1185">Reference proteome</keyword>
<evidence type="ECO:0000256" key="1">
    <source>
        <dbReference type="ARBA" id="ARBA00023002"/>
    </source>
</evidence>
<sequence length="373" mass="42079">MTDDIPLSLPLPRNYGKDEWVLQFTEDDKEEIRRALQHFKSEPIGFLKRESVLAANHGTGFGLEVEEVNQRSFPLPILSQKLEKLANDLHDPRQAFFVLSGLDIDQYTVEEATIIYLGVASYVADQRGAQDGAGNMLTHITSSKLWNVPESVRHGIHSTKALPFHNDMGADILALLARSTAGHGGNTYLTHVTTVYNKLTDEERRVLLEPNWPVQTSGRLERFYLGQALAFHDGRLMSSMDPHRFGPHPKADPNTKIPKLTETQRRVLDRVSEVAKSAEIKLSLKKGDMLFFNNWAVIHRRDAYQDGPDNSRHLVRLWLHNQRLGWSIPGTMLEPWLKAYGGRFNNGLYALDPAATYKIPKYSAGSAAFVLDD</sequence>
<evidence type="ECO:0000313" key="4">
    <source>
        <dbReference type="Proteomes" id="UP001160390"/>
    </source>
</evidence>
<dbReference type="GO" id="GO:0016491">
    <property type="term" value="F:oxidoreductase activity"/>
    <property type="evidence" value="ECO:0007669"/>
    <property type="project" value="UniProtKB-KW"/>
</dbReference>
<keyword evidence="1" id="KW-0560">Oxidoreductase</keyword>
<name>A0AA35LXX6_9HYPO</name>
<dbReference type="EMBL" id="CABFNP030000754">
    <property type="protein sequence ID" value="CAI6084562.1"/>
    <property type="molecule type" value="Genomic_DNA"/>
</dbReference>
<evidence type="ECO:0000313" key="3">
    <source>
        <dbReference type="EMBL" id="CAI6084562.1"/>
    </source>
</evidence>
<reference evidence="3" key="1">
    <citation type="submission" date="2023-01" db="EMBL/GenBank/DDBJ databases">
        <authorList>
            <person name="Piombo E."/>
        </authorList>
    </citation>
    <scope>NUCLEOTIDE SEQUENCE</scope>
</reference>
<protein>
    <recommendedName>
        <fullName evidence="2">TauD/TfdA-like domain-containing protein</fullName>
    </recommendedName>
</protein>
<feature type="domain" description="TauD/TfdA-like" evidence="2">
    <location>
        <begin position="71"/>
        <end position="318"/>
    </location>
</feature>
<proteinExistence type="predicted"/>
<dbReference type="PANTHER" id="PTHR10696">
    <property type="entry name" value="GAMMA-BUTYROBETAINE HYDROXYLASE-RELATED"/>
    <property type="match status" value="1"/>
</dbReference>
<dbReference type="InterPro" id="IPR042098">
    <property type="entry name" value="TauD-like_sf"/>
</dbReference>
<dbReference type="SUPFAM" id="SSF51197">
    <property type="entry name" value="Clavaminate synthase-like"/>
    <property type="match status" value="1"/>
</dbReference>
<dbReference type="AlphaFoldDB" id="A0AA35LXX6"/>
<dbReference type="InterPro" id="IPR050411">
    <property type="entry name" value="AlphaKG_dependent_hydroxylases"/>
</dbReference>
<gene>
    <name evidence="3" type="ORF">CCHLO57077_00004941</name>
</gene>